<evidence type="ECO:0000313" key="1">
    <source>
        <dbReference type="EMBL" id="OPC76424.1"/>
    </source>
</evidence>
<dbReference type="eggNOG" id="ENOG5031UMA">
    <property type="taxonomic scope" value="Bacteria"/>
</dbReference>
<dbReference type="AlphaFoldDB" id="A0A1T3NHW1"/>
<reference evidence="1 2" key="1">
    <citation type="submission" date="2017-03" db="EMBL/GenBank/DDBJ databases">
        <title>Draft genome sequence of Streptomyces scabrisporus NF3, endophyte isolated from Amphipterygium adstringens.</title>
        <authorList>
            <person name="Vazquez M."/>
            <person name="Ceapa C.D."/>
            <person name="Rodriguez Luna D."/>
            <person name="Sanchez Esquivel S."/>
        </authorList>
    </citation>
    <scope>NUCLEOTIDE SEQUENCE [LARGE SCALE GENOMIC DNA]</scope>
    <source>
        <strain evidence="1 2">NF3</strain>
    </source>
</reference>
<keyword evidence="2" id="KW-1185">Reference proteome</keyword>
<evidence type="ECO:0008006" key="3">
    <source>
        <dbReference type="Google" id="ProtNLM"/>
    </source>
</evidence>
<protein>
    <recommendedName>
        <fullName evidence="3">Type II toxin-antitoxin system RelE/ParE family toxin</fullName>
    </recommendedName>
</protein>
<gene>
    <name evidence="1" type="ORF">B4N89_47325</name>
</gene>
<sequence length="86" mass="9416">MSWGWEYEPDQASVVGGAPEAFVALVETAVAEIVRAAEALYLDGTLYEGPNPRAATAYVDDGMFVYLIVVRSERVYVLQTTHLPAH</sequence>
<organism evidence="1 2">
    <name type="scientific">Embleya scabrispora</name>
    <dbReference type="NCBI Taxonomy" id="159449"/>
    <lineage>
        <taxon>Bacteria</taxon>
        <taxon>Bacillati</taxon>
        <taxon>Actinomycetota</taxon>
        <taxon>Actinomycetes</taxon>
        <taxon>Kitasatosporales</taxon>
        <taxon>Streptomycetaceae</taxon>
        <taxon>Embleya</taxon>
    </lineage>
</organism>
<proteinExistence type="predicted"/>
<accession>A0A1T3NHW1</accession>
<dbReference type="EMBL" id="MWQN01000008">
    <property type="protein sequence ID" value="OPC76424.1"/>
    <property type="molecule type" value="Genomic_DNA"/>
</dbReference>
<name>A0A1T3NHW1_9ACTN</name>
<evidence type="ECO:0000313" key="2">
    <source>
        <dbReference type="Proteomes" id="UP000190037"/>
    </source>
</evidence>
<dbReference type="Proteomes" id="UP000190037">
    <property type="component" value="Unassembled WGS sequence"/>
</dbReference>
<dbReference type="RefSeq" id="WP_078982907.1">
    <property type="nucleotide sequence ID" value="NZ_MWQN01000008.1"/>
</dbReference>
<comment type="caution">
    <text evidence="1">The sequence shown here is derived from an EMBL/GenBank/DDBJ whole genome shotgun (WGS) entry which is preliminary data.</text>
</comment>
<dbReference type="OrthoDB" id="3431977at2"/>